<comment type="caution">
    <text evidence="2">The sequence shown here is derived from an EMBL/GenBank/DDBJ whole genome shotgun (WGS) entry which is preliminary data.</text>
</comment>
<protein>
    <submittedName>
        <fullName evidence="2">Uncharacterized protein</fullName>
    </submittedName>
</protein>
<gene>
    <name evidence="2" type="ORF">CUJ86_06400</name>
</gene>
<name>A0A483CUD4_9EURY</name>
<accession>A0A483CUD4</accession>
<feature type="region of interest" description="Disordered" evidence="1">
    <location>
        <begin position="36"/>
        <end position="62"/>
    </location>
</feature>
<reference evidence="2 3" key="1">
    <citation type="submission" date="2017-11" db="EMBL/GenBank/DDBJ databases">
        <title>Isolation and Characterization of Methanofollis Species from Methane Seep Offshore SW Taiwan.</title>
        <authorList>
            <person name="Teng N.-H."/>
            <person name="Lai M.-C."/>
            <person name="Chen S.-C."/>
        </authorList>
    </citation>
    <scope>NUCLEOTIDE SEQUENCE [LARGE SCALE GENOMIC DNA]</scope>
    <source>
        <strain evidence="2 3">FWC-SCC2</strain>
    </source>
</reference>
<sequence>MEIQKIGNTSVEVGVYRLTSQQIGLAIEFNAHARISPPAVQQERSTPGRRSDKGSGRTGRSVGVSRLQVPRGSFSEMKKGVFVREVLEEFASEGFTGYGIFSGESGTFSLVFSGGICILAESAGLCGSDALQDAQHLSGGFGVSIYSLTAAQINLACEFNQRFLIEGPIKGGSVRGTVPEPPVRSGTAVRENAGMARHSLTRSATFRPKPAPKPEIERIQERVGVRSEGIDPTLKHLAALDSIDALEMARDLKAGYISILDRLELGHLVDEEKE</sequence>
<evidence type="ECO:0000313" key="2">
    <source>
        <dbReference type="EMBL" id="TAJ44908.1"/>
    </source>
</evidence>
<evidence type="ECO:0000313" key="3">
    <source>
        <dbReference type="Proteomes" id="UP000292580"/>
    </source>
</evidence>
<organism evidence="2 3">
    <name type="scientific">Methanofollis fontis</name>
    <dbReference type="NCBI Taxonomy" id="2052832"/>
    <lineage>
        <taxon>Archaea</taxon>
        <taxon>Methanobacteriati</taxon>
        <taxon>Methanobacteriota</taxon>
        <taxon>Stenosarchaea group</taxon>
        <taxon>Methanomicrobia</taxon>
        <taxon>Methanomicrobiales</taxon>
        <taxon>Methanomicrobiaceae</taxon>
        <taxon>Methanofollis</taxon>
    </lineage>
</organism>
<dbReference type="Proteomes" id="UP000292580">
    <property type="component" value="Unassembled WGS sequence"/>
</dbReference>
<dbReference type="RefSeq" id="WP_130646720.1">
    <property type="nucleotide sequence ID" value="NZ_PGCL01000002.1"/>
</dbReference>
<dbReference type="EMBL" id="PGCL01000002">
    <property type="protein sequence ID" value="TAJ44908.1"/>
    <property type="molecule type" value="Genomic_DNA"/>
</dbReference>
<keyword evidence="3" id="KW-1185">Reference proteome</keyword>
<evidence type="ECO:0000256" key="1">
    <source>
        <dbReference type="SAM" id="MobiDB-lite"/>
    </source>
</evidence>
<proteinExistence type="predicted"/>
<dbReference type="OrthoDB" id="111805at2157"/>
<dbReference type="AlphaFoldDB" id="A0A483CUD4"/>